<feature type="compositionally biased region" description="Polar residues" evidence="1">
    <location>
        <begin position="990"/>
        <end position="1001"/>
    </location>
</feature>
<feature type="region of interest" description="Disordered" evidence="1">
    <location>
        <begin position="292"/>
        <end position="317"/>
    </location>
</feature>
<dbReference type="EMBL" id="JANIEX010001149">
    <property type="protein sequence ID" value="KAJ3560558.1"/>
    <property type="molecule type" value="Genomic_DNA"/>
</dbReference>
<gene>
    <name evidence="2" type="ORF">NP233_g10757</name>
</gene>
<feature type="compositionally biased region" description="Polar residues" evidence="1">
    <location>
        <begin position="1017"/>
        <end position="1027"/>
    </location>
</feature>
<feature type="region of interest" description="Disordered" evidence="1">
    <location>
        <begin position="817"/>
        <end position="856"/>
    </location>
</feature>
<dbReference type="PANTHER" id="PTHR24216:SF65">
    <property type="entry name" value="PAXILLIN-LIKE PROTEIN 1"/>
    <property type="match status" value="1"/>
</dbReference>
<evidence type="ECO:0000313" key="3">
    <source>
        <dbReference type="Proteomes" id="UP001213000"/>
    </source>
</evidence>
<feature type="region of interest" description="Disordered" evidence="1">
    <location>
        <begin position="1081"/>
        <end position="1122"/>
    </location>
</feature>
<feature type="compositionally biased region" description="Polar residues" evidence="1">
    <location>
        <begin position="1041"/>
        <end position="1060"/>
    </location>
</feature>
<evidence type="ECO:0000256" key="1">
    <source>
        <dbReference type="SAM" id="MobiDB-lite"/>
    </source>
</evidence>
<keyword evidence="3" id="KW-1185">Reference proteome</keyword>
<accession>A0AAD5VJS3</accession>
<reference evidence="2" key="1">
    <citation type="submission" date="2022-07" db="EMBL/GenBank/DDBJ databases">
        <title>Genome Sequence of Leucocoprinus birnbaumii.</title>
        <authorList>
            <person name="Buettner E."/>
        </authorList>
    </citation>
    <scope>NUCLEOTIDE SEQUENCE</scope>
    <source>
        <strain evidence="2">VT141</strain>
    </source>
</reference>
<sequence>MPAVHGQRARAVRARVAGGQGVNALRQANEQALSRFLEGLAALPPEVAICRHDLDLRLCLAKRKDSPLKNAGRWYKFCNRCGRFCWLSRHLDIDHLLQTSEEFGTLIATRESLRRRTRAASALVAPLTPTPTHSRAITLVFWVENFSDPRFIGVPRTAGGAFRLSDHKLSLGVIEVEQVDRYEVFHRVTREWRPIPWETLIYPGPDHVLYLRRSGVTCQPRFIQLALAAWIRSQKSGIESGSVCWVPIFTYTLRFKQGFYAAKRASRLQRKKFNGADWVRRQVLPKYAHRFTRDDSNHGADAGDGASPSEGTSANKELPEKIGGKELNIRLLFFCWMLLNFSLSSLQFLYTSKSTRGSGIIVEGSLEVIQQLMANLSPLARLLSPLAVVTTVVAAAATLATLMMLVGATTTTVTTTTMTTTKTTLMAMTSKKKSPPSRCIRGFRGLVAEDYREEIMAKIHNGGPSLNVDRSSFFNKWNSTVTQIIEGMPQAKVDEYIAQAKLQQKHGKASPSKEETLRWQKYLTVSVCMAVYKLLGWKKKQYGDALVFLSTTVRRPSGKISTRRHVFSFFVFFKTLKISFNHARYLVSNIAENFSKEEEFNKAWDENCRECLKNLAEECLPHHDKDDVPLLSQTIGGKYFLRPFDLEKVTVGEMRAVLEQLISKLWGASGQTGDVPWLALKDSVSWAPLVSDHEFLQEFKDLNPSSMGPDKVLQLAAHFAANPTFALFKKPLSPIALHSASNVPVPELEILQHDSAHFGVPNFGGTAGHAEGPATAPNTNDDLEDGIEQLDSRIGHTSPLTREPQMPHCIRSDPTITPAILPSATGTPPNFQSSPDQCSNSPQLPTSALPTTFPPSSLKLPLRVAGNVAPEPLRAVENFTPEPLRSTLSTGPSVKVPSLAVPPPKTPHRKTPFRRTPYQKAPYQKPSSPKTPSPSSLERPSSSSRKTPSPQAPSLSSPKTPSPHVPSLPSLKEPSLKTPSPQVPSPPSLKTPSLQTPSLASSKKVPSPKTPEFATHSPESLSLKTHSPTAQLNIISLATTSIANSPRTPSPKSKLTTSPLNPSPLRHLLAVGVEPPIGQNIFSRDLSRSPLSPPTPLSPSLKPRSKPLRLPRTVEGSDQELSSSVEKAGTGIITPHSPSFFHSSQMLGITENRVSAPKEPITLESQDDPVSTEPFVPSIEPGALPVDSPISLPQKRKSLADGGGKKKRKLDLPPRAPSARLAANVSQPVERSTKKGTKASAVQALPEAAGIGFIAGTTFQLQVPEHNAAGSGTVFGPGLSGGAFQGTLAYDNWHTVRYSGSLNFEIVAGGVVPGGTVINFTLRGQSVATLTAVGVVLGGAVGVNGIFTWNN</sequence>
<feature type="region of interest" description="Disordered" evidence="1">
    <location>
        <begin position="879"/>
        <end position="1027"/>
    </location>
</feature>
<protein>
    <submittedName>
        <fullName evidence="2">Uncharacterized protein</fullName>
    </submittedName>
</protein>
<evidence type="ECO:0000313" key="2">
    <source>
        <dbReference type="EMBL" id="KAJ3560558.1"/>
    </source>
</evidence>
<dbReference type="Proteomes" id="UP001213000">
    <property type="component" value="Unassembled WGS sequence"/>
</dbReference>
<name>A0AAD5VJS3_9AGAR</name>
<proteinExistence type="predicted"/>
<organism evidence="2 3">
    <name type="scientific">Leucocoprinus birnbaumii</name>
    <dbReference type="NCBI Taxonomy" id="56174"/>
    <lineage>
        <taxon>Eukaryota</taxon>
        <taxon>Fungi</taxon>
        <taxon>Dikarya</taxon>
        <taxon>Basidiomycota</taxon>
        <taxon>Agaricomycotina</taxon>
        <taxon>Agaricomycetes</taxon>
        <taxon>Agaricomycetidae</taxon>
        <taxon>Agaricales</taxon>
        <taxon>Agaricineae</taxon>
        <taxon>Agaricaceae</taxon>
        <taxon>Leucocoprinus</taxon>
    </lineage>
</organism>
<feature type="region of interest" description="Disordered" evidence="1">
    <location>
        <begin position="1183"/>
        <end position="1238"/>
    </location>
</feature>
<feature type="compositionally biased region" description="Polar residues" evidence="1">
    <location>
        <begin position="824"/>
        <end position="850"/>
    </location>
</feature>
<comment type="caution">
    <text evidence="2">The sequence shown here is derived from an EMBL/GenBank/DDBJ whole genome shotgun (WGS) entry which is preliminary data.</text>
</comment>
<dbReference type="PANTHER" id="PTHR24216">
    <property type="entry name" value="PAXILLIN-RELATED"/>
    <property type="match status" value="1"/>
</dbReference>
<feature type="compositionally biased region" description="Low complexity" evidence="1">
    <location>
        <begin position="925"/>
        <end position="949"/>
    </location>
</feature>
<feature type="region of interest" description="Disordered" evidence="1">
    <location>
        <begin position="1041"/>
        <end position="1061"/>
    </location>
</feature>